<dbReference type="KEGG" id="fil:BN1229_v1_0387"/>
<dbReference type="SUPFAM" id="SSF53756">
    <property type="entry name" value="UDP-Glycosyltransferase/glycogen phosphorylase"/>
    <property type="match status" value="1"/>
</dbReference>
<dbReference type="KEGG" id="fiy:BN1229_v1_0392"/>
<dbReference type="PANTHER" id="PTHR10788:SF106">
    <property type="entry name" value="BCDNA.GH08860"/>
    <property type="match status" value="1"/>
</dbReference>
<dbReference type="EC" id="2.4.1.15" evidence="2"/>
<dbReference type="Proteomes" id="UP000033187">
    <property type="component" value="Chromosome 1"/>
</dbReference>
<dbReference type="CDD" id="cd03788">
    <property type="entry name" value="GT20_TPS"/>
    <property type="match status" value="1"/>
</dbReference>
<dbReference type="PANTHER" id="PTHR10788">
    <property type="entry name" value="TREHALOSE-6-PHOSPHATE SYNTHASE"/>
    <property type="match status" value="1"/>
</dbReference>
<organism evidence="2 3">
    <name type="scientific">Candidatus Filomicrobium marinum</name>
    <dbReference type="NCBI Taxonomy" id="1608628"/>
    <lineage>
        <taxon>Bacteria</taxon>
        <taxon>Pseudomonadati</taxon>
        <taxon>Pseudomonadota</taxon>
        <taxon>Alphaproteobacteria</taxon>
        <taxon>Hyphomicrobiales</taxon>
        <taxon>Hyphomicrobiaceae</taxon>
        <taxon>Filomicrobium</taxon>
    </lineage>
</organism>
<dbReference type="Pfam" id="PF00982">
    <property type="entry name" value="Glyco_transf_20"/>
    <property type="match status" value="1"/>
</dbReference>
<dbReference type="InterPro" id="IPR001830">
    <property type="entry name" value="Glyco_trans_20"/>
</dbReference>
<dbReference type="GO" id="GO:0005992">
    <property type="term" value="P:trehalose biosynthetic process"/>
    <property type="evidence" value="ECO:0007669"/>
    <property type="project" value="InterPro"/>
</dbReference>
<protein>
    <submittedName>
        <fullName evidence="2">Trehalose-6-phosphate synthase</fullName>
        <ecNumber evidence="2">2.4.1.15</ecNumber>
    </submittedName>
</protein>
<accession>A0A0D6JAF0</accession>
<evidence type="ECO:0000313" key="2">
    <source>
        <dbReference type="EMBL" id="CPR15515.1"/>
    </source>
</evidence>
<evidence type="ECO:0000313" key="3">
    <source>
        <dbReference type="Proteomes" id="UP000033187"/>
    </source>
</evidence>
<gene>
    <name evidence="2" type="primary">otsA</name>
    <name evidence="2" type="ORF">YBN1229_v1_0392</name>
</gene>
<dbReference type="Gene3D" id="3.40.50.2000">
    <property type="entry name" value="Glycogen Phosphorylase B"/>
    <property type="match status" value="2"/>
</dbReference>
<dbReference type="GO" id="GO:0003825">
    <property type="term" value="F:alpha,alpha-trehalose-phosphate synthase (UDP-forming) activity"/>
    <property type="evidence" value="ECO:0007669"/>
    <property type="project" value="UniProtKB-EC"/>
</dbReference>
<dbReference type="RefSeq" id="WP_046476037.1">
    <property type="nucleotide sequence ID" value="NZ_LN829118.1"/>
</dbReference>
<keyword evidence="2" id="KW-0808">Transferase</keyword>
<keyword evidence="2" id="KW-0328">Glycosyltransferase</keyword>
<dbReference type="EMBL" id="LN829119">
    <property type="protein sequence ID" value="CPR15515.1"/>
    <property type="molecule type" value="Genomic_DNA"/>
</dbReference>
<reference evidence="2" key="1">
    <citation type="journal article" date="2015" name="Genome Announc.">
        <title>Complete Genome Sequences of Two Strains of Candidatus Filomicrobium marinum, a Methanesulfonate-Degrading Species.</title>
        <authorList>
            <person name="Henriques A.C."/>
            <person name="De Marco P."/>
        </authorList>
    </citation>
    <scope>NUCLEOTIDE SEQUENCE</scope>
    <source>
        <strain evidence="2">Berkeley</strain>
    </source>
</reference>
<keyword evidence="3" id="KW-1185">Reference proteome</keyword>
<dbReference type="AlphaFoldDB" id="A0A0D6JAF0"/>
<evidence type="ECO:0000256" key="1">
    <source>
        <dbReference type="ARBA" id="ARBA00008799"/>
    </source>
</evidence>
<sequence>MSRLVVASNRVADLSVAKQSGGLAVAVGEALRQRGGVWFGWSGDVVEDGEPDVPTTTSLDNVTTVTVPLSRSEFENYYHGFANRTLWPVCHYRLDLAEFSNEFLESYRHTNARFAAEIEKLLLPDDILWIHDFHLIPLGSELRKRGVTQRIGFFLHIPFPPIEILTATPEHEWLIDSIFAYDLVGFQTQTDLNNFKRYLLQLGNTTFLPLDRLICGDRELTAGVFPVGIDADHFAEVAHSPESDRIVESMKVRDPGLALIIGVDRLDYSKGLPERVRAFERLLELHPEWRNAASLMQVAQPTREDVDAYVDIREELERLTGAINGRYGNFDWTPVRYINRSVERDRLAAIFRASRIGLVTPVRDGMNLVAKEYVVAQDPDDPGVLVLSKFAGAAETLTEALIVNPFDTDEVAEALHAALIMHQSERKHRNYALRTKINNFDVFKWQKDFLTALEHSRASYLIPERTA</sequence>
<name>A0A0D6JAF0_9HYPH</name>
<dbReference type="OrthoDB" id="9815690at2"/>
<comment type="similarity">
    <text evidence="1">Belongs to the glycosyltransferase 20 family.</text>
</comment>
<proteinExistence type="inferred from homology"/>